<dbReference type="PROSITE" id="PS50174">
    <property type="entry name" value="G_PATCH"/>
    <property type="match status" value="1"/>
</dbReference>
<dbReference type="Proteomes" id="UP001195914">
    <property type="component" value="Unassembled WGS sequence"/>
</dbReference>
<feature type="region of interest" description="Disordered" evidence="2">
    <location>
        <begin position="166"/>
        <end position="192"/>
    </location>
</feature>
<evidence type="ECO:0000256" key="2">
    <source>
        <dbReference type="SAM" id="MobiDB-lite"/>
    </source>
</evidence>
<dbReference type="AlphaFoldDB" id="A0AAD9GD82"/>
<dbReference type="SUPFAM" id="SSF54928">
    <property type="entry name" value="RNA-binding domain, RBD"/>
    <property type="match status" value="1"/>
</dbReference>
<proteinExistence type="predicted"/>
<protein>
    <recommendedName>
        <fullName evidence="3">G-patch domain-containing protein</fullName>
    </recommendedName>
</protein>
<dbReference type="InterPro" id="IPR000467">
    <property type="entry name" value="G_patch_dom"/>
</dbReference>
<dbReference type="GO" id="GO:0045292">
    <property type="term" value="P:mRNA cis splicing, via spliceosome"/>
    <property type="evidence" value="ECO:0007669"/>
    <property type="project" value="InterPro"/>
</dbReference>
<dbReference type="InterPro" id="IPR040052">
    <property type="entry name" value="RBM17"/>
</dbReference>
<feature type="compositionally biased region" description="Basic and acidic residues" evidence="2">
    <location>
        <begin position="8"/>
        <end position="23"/>
    </location>
</feature>
<feature type="domain" description="G-patch" evidence="3">
    <location>
        <begin position="111"/>
        <end position="157"/>
    </location>
</feature>
<feature type="region of interest" description="Disordered" evidence="2">
    <location>
        <begin position="1"/>
        <end position="44"/>
    </location>
</feature>
<accession>A0AAD9GD82</accession>
<dbReference type="PANTHER" id="PTHR13288:SF8">
    <property type="entry name" value="SPLICING FACTOR 45"/>
    <property type="match status" value="1"/>
</dbReference>
<comment type="caution">
    <text evidence="4">The sequence shown here is derived from an EMBL/GenBank/DDBJ whole genome shotgun (WGS) entry which is preliminary data.</text>
</comment>
<sequence length="287" mass="31730">MNGPHINIKIDPRSSSESRRDGSFHSFQRAGHVSYNPDDAYDPRFPNDYERLSREMSQRFMQPASKVELNIEKADTITLSADEAHARRLRLLDEMEKQKSTGAQAASSDGSKDVGLKILQKLGWKEGKGLGANEQGIMAPLVAKNLGRNVGVIMQDTTPVSVKKITKGRGSMGHAGAKSRDPRENGDAGISVTPDSSVSRILKISCHEWSRTAEELQEEYEEVMSQFGSLINSFVLPSSEDNAFILYCEFEEAEQAQAAMSNIKKLSTRGNSTFTFASEEEYTSIQT</sequence>
<keyword evidence="5" id="KW-1185">Reference proteome</keyword>
<dbReference type="Pfam" id="PF01585">
    <property type="entry name" value="G-patch"/>
    <property type="match status" value="1"/>
</dbReference>
<evidence type="ECO:0000313" key="5">
    <source>
        <dbReference type="Proteomes" id="UP001195914"/>
    </source>
</evidence>
<name>A0AAD9GD82_BABDI</name>
<feature type="coiled-coil region" evidence="1">
    <location>
        <begin position="206"/>
        <end position="233"/>
    </location>
</feature>
<dbReference type="GO" id="GO:0071011">
    <property type="term" value="C:precatalytic spliceosome"/>
    <property type="evidence" value="ECO:0007669"/>
    <property type="project" value="TreeGrafter"/>
</dbReference>
<evidence type="ECO:0000313" key="4">
    <source>
        <dbReference type="EMBL" id="KAK1936333.1"/>
    </source>
</evidence>
<dbReference type="Gene3D" id="3.30.70.330">
    <property type="match status" value="1"/>
</dbReference>
<evidence type="ECO:0000259" key="3">
    <source>
        <dbReference type="PROSITE" id="PS50174"/>
    </source>
</evidence>
<keyword evidence="1" id="KW-0175">Coiled coil</keyword>
<dbReference type="SMART" id="SM00443">
    <property type="entry name" value="G_patch"/>
    <property type="match status" value="1"/>
</dbReference>
<dbReference type="GO" id="GO:0003676">
    <property type="term" value="F:nucleic acid binding"/>
    <property type="evidence" value="ECO:0007669"/>
    <property type="project" value="InterPro"/>
</dbReference>
<dbReference type="PANTHER" id="PTHR13288">
    <property type="entry name" value="SPLICING FACTOR 45 SPF45"/>
    <property type="match status" value="1"/>
</dbReference>
<evidence type="ECO:0000256" key="1">
    <source>
        <dbReference type="SAM" id="Coils"/>
    </source>
</evidence>
<organism evidence="4 5">
    <name type="scientific">Babesia divergens</name>
    <dbReference type="NCBI Taxonomy" id="32595"/>
    <lineage>
        <taxon>Eukaryota</taxon>
        <taxon>Sar</taxon>
        <taxon>Alveolata</taxon>
        <taxon>Apicomplexa</taxon>
        <taxon>Aconoidasida</taxon>
        <taxon>Piroplasmida</taxon>
        <taxon>Babesiidae</taxon>
        <taxon>Babesia</taxon>
    </lineage>
</organism>
<gene>
    <name evidence="4" type="ORF">X943_002810</name>
</gene>
<reference evidence="4" key="2">
    <citation type="submission" date="2021-05" db="EMBL/GenBank/DDBJ databases">
        <authorList>
            <person name="Pain A."/>
        </authorList>
    </citation>
    <scope>NUCLEOTIDE SEQUENCE</scope>
    <source>
        <strain evidence="4">1802A</strain>
    </source>
</reference>
<dbReference type="InterPro" id="IPR012677">
    <property type="entry name" value="Nucleotide-bd_a/b_plait_sf"/>
</dbReference>
<dbReference type="InterPro" id="IPR035979">
    <property type="entry name" value="RBD_domain_sf"/>
</dbReference>
<reference evidence="4" key="1">
    <citation type="journal article" date="2014" name="Nucleic Acids Res.">
        <title>The evolutionary dynamics of variant antigen genes in Babesia reveal a history of genomic innovation underlying host-parasite interaction.</title>
        <authorList>
            <person name="Jackson A.P."/>
            <person name="Otto T.D."/>
            <person name="Darby A."/>
            <person name="Ramaprasad A."/>
            <person name="Xia D."/>
            <person name="Echaide I.E."/>
            <person name="Farber M."/>
            <person name="Gahlot S."/>
            <person name="Gamble J."/>
            <person name="Gupta D."/>
            <person name="Gupta Y."/>
            <person name="Jackson L."/>
            <person name="Malandrin L."/>
            <person name="Malas T.B."/>
            <person name="Moussa E."/>
            <person name="Nair M."/>
            <person name="Reid A.J."/>
            <person name="Sanders M."/>
            <person name="Sharma J."/>
            <person name="Tracey A."/>
            <person name="Quail M.A."/>
            <person name="Weir W."/>
            <person name="Wastling J.M."/>
            <person name="Hall N."/>
            <person name="Willadsen P."/>
            <person name="Lingelbach K."/>
            <person name="Shiels B."/>
            <person name="Tait A."/>
            <person name="Berriman M."/>
            <person name="Allred D.R."/>
            <person name="Pain A."/>
        </authorList>
    </citation>
    <scope>NUCLEOTIDE SEQUENCE</scope>
    <source>
        <strain evidence="4">1802A</strain>
    </source>
</reference>
<dbReference type="EMBL" id="JAHBMH010000044">
    <property type="protein sequence ID" value="KAK1936333.1"/>
    <property type="molecule type" value="Genomic_DNA"/>
</dbReference>